<dbReference type="InterPro" id="IPR010824">
    <property type="entry name" value="DUF1425"/>
</dbReference>
<evidence type="ECO:0000256" key="1">
    <source>
        <dbReference type="SAM" id="SignalP"/>
    </source>
</evidence>
<dbReference type="Pfam" id="PF07233">
    <property type="entry name" value="DUF1425"/>
    <property type="match status" value="1"/>
</dbReference>
<proteinExistence type="predicted"/>
<dbReference type="Proteomes" id="UP000320386">
    <property type="component" value="Chromosome"/>
</dbReference>
<feature type="chain" id="PRO_5021740048" description="Lipoprotein" evidence="1">
    <location>
        <begin position="25"/>
        <end position="144"/>
    </location>
</feature>
<evidence type="ECO:0008006" key="4">
    <source>
        <dbReference type="Google" id="ProtNLM"/>
    </source>
</evidence>
<dbReference type="InterPro" id="IPR038483">
    <property type="entry name" value="YcfL-like_sf"/>
</dbReference>
<organism evidence="2 3">
    <name type="scientific">Mucisphaera calidilacus</name>
    <dbReference type="NCBI Taxonomy" id="2527982"/>
    <lineage>
        <taxon>Bacteria</taxon>
        <taxon>Pseudomonadati</taxon>
        <taxon>Planctomycetota</taxon>
        <taxon>Phycisphaerae</taxon>
        <taxon>Phycisphaerales</taxon>
        <taxon>Phycisphaeraceae</taxon>
        <taxon>Mucisphaera</taxon>
    </lineage>
</organism>
<keyword evidence="1" id="KW-0732">Signal</keyword>
<name>A0A518BTE0_9BACT</name>
<dbReference type="PROSITE" id="PS51257">
    <property type="entry name" value="PROKAR_LIPOPROTEIN"/>
    <property type="match status" value="1"/>
</dbReference>
<keyword evidence="3" id="KW-1185">Reference proteome</keyword>
<accession>A0A518BTE0</accession>
<dbReference type="KEGG" id="mcad:Pan265_00600"/>
<dbReference type="EMBL" id="CP036280">
    <property type="protein sequence ID" value="QDU70238.1"/>
    <property type="molecule type" value="Genomic_DNA"/>
</dbReference>
<evidence type="ECO:0000313" key="3">
    <source>
        <dbReference type="Proteomes" id="UP000320386"/>
    </source>
</evidence>
<feature type="signal peptide" evidence="1">
    <location>
        <begin position="1"/>
        <end position="24"/>
    </location>
</feature>
<dbReference type="AlphaFoldDB" id="A0A518BTE0"/>
<dbReference type="Gene3D" id="2.60.40.3230">
    <property type="match status" value="1"/>
</dbReference>
<evidence type="ECO:0000313" key="2">
    <source>
        <dbReference type="EMBL" id="QDU70238.1"/>
    </source>
</evidence>
<dbReference type="RefSeq" id="WP_145444255.1">
    <property type="nucleotide sequence ID" value="NZ_CP036280.1"/>
</dbReference>
<sequence precursor="true">MSRYGRSGLGMMALAAGLGLSMLAGCQTDPGIKAGWVAGEETSQVIASEKDLRGKLRTGKYIVKPSTADKPMEVTVPVRLVEGKKAIAIQYRYQFFLSDGTPVKHDSAWRTAELEPDVQEFLRGSATDYFASDWNLEIRSDRSQ</sequence>
<reference evidence="2 3" key="1">
    <citation type="submission" date="2019-02" db="EMBL/GenBank/DDBJ databases">
        <title>Deep-cultivation of Planctomycetes and their phenomic and genomic characterization uncovers novel biology.</title>
        <authorList>
            <person name="Wiegand S."/>
            <person name="Jogler M."/>
            <person name="Boedeker C."/>
            <person name="Pinto D."/>
            <person name="Vollmers J."/>
            <person name="Rivas-Marin E."/>
            <person name="Kohn T."/>
            <person name="Peeters S.H."/>
            <person name="Heuer A."/>
            <person name="Rast P."/>
            <person name="Oberbeckmann S."/>
            <person name="Bunk B."/>
            <person name="Jeske O."/>
            <person name="Meyerdierks A."/>
            <person name="Storesund J.E."/>
            <person name="Kallscheuer N."/>
            <person name="Luecker S."/>
            <person name="Lage O.M."/>
            <person name="Pohl T."/>
            <person name="Merkel B.J."/>
            <person name="Hornburger P."/>
            <person name="Mueller R.-W."/>
            <person name="Bruemmer F."/>
            <person name="Labrenz M."/>
            <person name="Spormann A.M."/>
            <person name="Op den Camp H."/>
            <person name="Overmann J."/>
            <person name="Amann R."/>
            <person name="Jetten M.S.M."/>
            <person name="Mascher T."/>
            <person name="Medema M.H."/>
            <person name="Devos D.P."/>
            <person name="Kaster A.-K."/>
            <person name="Ovreas L."/>
            <person name="Rohde M."/>
            <person name="Galperin M.Y."/>
            <person name="Jogler C."/>
        </authorList>
    </citation>
    <scope>NUCLEOTIDE SEQUENCE [LARGE SCALE GENOMIC DNA]</scope>
    <source>
        <strain evidence="2 3">Pan265</strain>
    </source>
</reference>
<protein>
    <recommendedName>
        <fullName evidence="4">Lipoprotein</fullName>
    </recommendedName>
</protein>
<gene>
    <name evidence="2" type="ORF">Pan265_00600</name>
</gene>